<dbReference type="Gene3D" id="1.10.1060.10">
    <property type="entry name" value="Alpha-helical ferredoxin"/>
    <property type="match status" value="1"/>
</dbReference>
<dbReference type="RefSeq" id="WP_369019337.1">
    <property type="nucleotide sequence ID" value="NZ_CP121689.1"/>
</dbReference>
<dbReference type="SUPFAM" id="SSF46548">
    <property type="entry name" value="alpha-helical ferredoxin"/>
    <property type="match status" value="1"/>
</dbReference>
<organism evidence="5 6">
    <name type="scientific">Thermatribacter velox</name>
    <dbReference type="NCBI Taxonomy" id="3039681"/>
    <lineage>
        <taxon>Bacteria</taxon>
        <taxon>Pseudomonadati</taxon>
        <taxon>Atribacterota</taxon>
        <taxon>Atribacteria</taxon>
        <taxon>Atribacterales</taxon>
        <taxon>Thermatribacteraceae</taxon>
        <taxon>Thermatribacter</taxon>
    </lineage>
</organism>
<evidence type="ECO:0000256" key="3">
    <source>
        <dbReference type="ARBA" id="ARBA00023014"/>
    </source>
</evidence>
<reference evidence="5 6" key="1">
    <citation type="submission" date="2023-03" db="EMBL/GenBank/DDBJ databases">
        <title>Novel Species.</title>
        <authorList>
            <person name="Ma S."/>
        </authorList>
    </citation>
    <scope>NUCLEOTIDE SEQUENCE [LARGE SCALE GENOMIC DNA]</scope>
    <source>
        <strain evidence="5 6">B11</strain>
    </source>
</reference>
<dbReference type="PANTHER" id="PTHR40447">
    <property type="entry name" value="ANAEROBIC SULFITE REDUCTASE SUBUNIT A"/>
    <property type="match status" value="1"/>
</dbReference>
<feature type="domain" description="4Fe-4S ferredoxin-type" evidence="4">
    <location>
        <begin position="307"/>
        <end position="337"/>
    </location>
</feature>
<protein>
    <submittedName>
        <fullName evidence="5">4Fe-4S dicluster domain-containing protein</fullName>
    </submittedName>
</protein>
<evidence type="ECO:0000256" key="1">
    <source>
        <dbReference type="ARBA" id="ARBA00022723"/>
    </source>
</evidence>
<evidence type="ECO:0000259" key="4">
    <source>
        <dbReference type="PROSITE" id="PS51379"/>
    </source>
</evidence>
<dbReference type="Pfam" id="PF17179">
    <property type="entry name" value="Fer4_22"/>
    <property type="match status" value="1"/>
</dbReference>
<dbReference type="PANTHER" id="PTHR40447:SF1">
    <property type="entry name" value="ANAEROBIC SULFITE REDUCTASE SUBUNIT A"/>
    <property type="match status" value="1"/>
</dbReference>
<keyword evidence="6" id="KW-1185">Reference proteome</keyword>
<keyword evidence="3" id="KW-0411">Iron-sulfur</keyword>
<sequence length="359" mass="41544">MRYLVLQKEHFGAFIEHLNLISKVVAPVRKDQKTNQFSFEEVSQAEEIALNYIPTILPPKKYFMPQYETLAEYDASRGQNMQPVVEVEKLILFGVHTCDLAGIQCLNVVFNDRPKDINYLIRKGYITLIGLECNNYCDSFASCGLMGTFLPQGGYDLFFTDLNDYFMVHIATQKGEELIKNFQFFTDPAPKHFKDLQHLREKKQDTFEPEVPIDRNLIPKMFAEGFEAKVWEEIGNRCLSCANCTNVCPTCYCFDVMDVPNLDLKTGKRIRVWDSCQNEPFAKIASGESFRALRSDRKRHRFNRKFSYPVKRYNKFFCTGCGRCSRTCMAKIDLKETITQLAQETGYLHTKEGKVWTSS</sequence>
<evidence type="ECO:0000313" key="6">
    <source>
        <dbReference type="Proteomes" id="UP001461341"/>
    </source>
</evidence>
<dbReference type="EMBL" id="CP121689">
    <property type="protein sequence ID" value="WZL77171.1"/>
    <property type="molecule type" value="Genomic_DNA"/>
</dbReference>
<dbReference type="InterPro" id="IPR009051">
    <property type="entry name" value="Helical_ferredxn"/>
</dbReference>
<accession>A0ABZ2YFY5</accession>
<dbReference type="PROSITE" id="PS51379">
    <property type="entry name" value="4FE4S_FER_2"/>
    <property type="match status" value="2"/>
</dbReference>
<keyword evidence="1" id="KW-0479">Metal-binding</keyword>
<dbReference type="PROSITE" id="PS00198">
    <property type="entry name" value="4FE4S_FER_1"/>
    <property type="match status" value="1"/>
</dbReference>
<proteinExistence type="predicted"/>
<gene>
    <name evidence="5" type="ORF">QBE54_05510</name>
</gene>
<feature type="domain" description="4Fe-4S ferredoxin-type" evidence="4">
    <location>
        <begin position="227"/>
        <end position="259"/>
    </location>
</feature>
<keyword evidence="2" id="KW-0408">Iron</keyword>
<dbReference type="InterPro" id="IPR017900">
    <property type="entry name" value="4Fe4S_Fe_S_CS"/>
</dbReference>
<evidence type="ECO:0000256" key="2">
    <source>
        <dbReference type="ARBA" id="ARBA00023004"/>
    </source>
</evidence>
<name>A0ABZ2YFY5_9BACT</name>
<dbReference type="InterPro" id="IPR017896">
    <property type="entry name" value="4Fe4S_Fe-S-bd"/>
</dbReference>
<dbReference type="Proteomes" id="UP001461341">
    <property type="component" value="Chromosome"/>
</dbReference>
<evidence type="ECO:0000313" key="5">
    <source>
        <dbReference type="EMBL" id="WZL77171.1"/>
    </source>
</evidence>